<sequence>MTSIMQMITLGSVTFCLIGGVAALSAEQSFYPPALNNTAYIANSSIGTYGGIYRAPTNGPTEGTPYGIYDYCSMPHPRAQEYALPEPLEQGRAKGKLVYLEYLQRHQRRSPYNILPEGENQAYQCDSVRPYLYAGPNAASGVQPIPMYAQTYQDHTNPFTPGVNGTCQYPQITIGGVQDGYRHGRDLWAVYGQKLGLIPREPNSRVWFRSSNSPLTQATAGAVLRGVWPEYHGALPLHQMVSSVDTVNEGYSCSAVSSTLSDIESTTEWKAHLNVTAELRSILGSMLGATDSSWQGTFDHFSDNFQARLCNGYELPCSVANASNCVTVDMAEEVFRAGDWEWNYYWRTNPDAVKYIQVVEGLFIGEIISRLQAVIDGKSTVDYSHIFIHDGDIGPILGALGIDVLRWPAMGSNIAFEIWETKEKQSPFYARVLYSGHPVQSIYGTLDWVPLSQLVDILKRYVPDDIVSLCG</sequence>
<organism evidence="3 4">
    <name type="scientific">Talaromyces rugulosus</name>
    <name type="common">Penicillium rugulosum</name>
    <dbReference type="NCBI Taxonomy" id="121627"/>
    <lineage>
        <taxon>Eukaryota</taxon>
        <taxon>Fungi</taxon>
        <taxon>Dikarya</taxon>
        <taxon>Ascomycota</taxon>
        <taxon>Pezizomycotina</taxon>
        <taxon>Eurotiomycetes</taxon>
        <taxon>Eurotiomycetidae</taxon>
        <taxon>Eurotiales</taxon>
        <taxon>Trichocomaceae</taxon>
        <taxon>Talaromyces</taxon>
        <taxon>Talaromyces sect. Islandici</taxon>
    </lineage>
</organism>
<dbReference type="RefSeq" id="XP_035344414.1">
    <property type="nucleotide sequence ID" value="XM_035488521.1"/>
</dbReference>
<dbReference type="CDD" id="cd07061">
    <property type="entry name" value="HP_HAP_like"/>
    <property type="match status" value="1"/>
</dbReference>
<dbReference type="PANTHER" id="PTHR11567:SF195">
    <property type="entry name" value="ACID PHOSPHATASE, PUTATIVE (AFU_ORTHOLOGUE AFUA_3G14570)-RELATED"/>
    <property type="match status" value="1"/>
</dbReference>
<accession>A0A7H8QWR7</accession>
<dbReference type="OrthoDB" id="10262962at2759"/>
<feature type="signal peptide" evidence="2">
    <location>
        <begin position="1"/>
        <end position="23"/>
    </location>
</feature>
<dbReference type="EMBL" id="CP055900">
    <property type="protein sequence ID" value="QKX58236.1"/>
    <property type="molecule type" value="Genomic_DNA"/>
</dbReference>
<dbReference type="Gene3D" id="3.40.50.1240">
    <property type="entry name" value="Phosphoglycerate mutase-like"/>
    <property type="match status" value="1"/>
</dbReference>
<dbReference type="Proteomes" id="UP000509510">
    <property type="component" value="Chromosome III"/>
</dbReference>
<feature type="chain" id="PRO_5028961505" description="Histidine acid phosphatase" evidence="2">
    <location>
        <begin position="24"/>
        <end position="471"/>
    </location>
</feature>
<comment type="similarity">
    <text evidence="1">Belongs to the histidine acid phosphatase family.</text>
</comment>
<keyword evidence="4" id="KW-1185">Reference proteome</keyword>
<dbReference type="AlphaFoldDB" id="A0A7H8QWR7"/>
<evidence type="ECO:0008006" key="5">
    <source>
        <dbReference type="Google" id="ProtNLM"/>
    </source>
</evidence>
<evidence type="ECO:0000256" key="1">
    <source>
        <dbReference type="ARBA" id="ARBA00005375"/>
    </source>
</evidence>
<dbReference type="SUPFAM" id="SSF53254">
    <property type="entry name" value="Phosphoglycerate mutase-like"/>
    <property type="match status" value="1"/>
</dbReference>
<proteinExistence type="inferred from homology"/>
<keyword evidence="2" id="KW-0732">Signal</keyword>
<evidence type="ECO:0000313" key="3">
    <source>
        <dbReference type="EMBL" id="QKX58236.1"/>
    </source>
</evidence>
<dbReference type="GeneID" id="55992855"/>
<evidence type="ECO:0000313" key="4">
    <source>
        <dbReference type="Proteomes" id="UP000509510"/>
    </source>
</evidence>
<gene>
    <name evidence="3" type="ORF">TRUGW13939_05357</name>
</gene>
<dbReference type="InterPro" id="IPR000560">
    <property type="entry name" value="His_Pase_clade-2"/>
</dbReference>
<dbReference type="InterPro" id="IPR029033">
    <property type="entry name" value="His_PPase_superfam"/>
</dbReference>
<dbReference type="InterPro" id="IPR050645">
    <property type="entry name" value="Histidine_acid_phosphatase"/>
</dbReference>
<name>A0A7H8QWR7_TALRU</name>
<reference evidence="4" key="1">
    <citation type="submission" date="2020-06" db="EMBL/GenBank/DDBJ databases">
        <title>A chromosome-scale genome assembly of Talaromyces rugulosus W13939.</title>
        <authorList>
            <person name="Wang B."/>
            <person name="Guo L."/>
            <person name="Ye K."/>
            <person name="Wang L."/>
        </authorList>
    </citation>
    <scope>NUCLEOTIDE SEQUENCE [LARGE SCALE GENOMIC DNA]</scope>
    <source>
        <strain evidence="4">W13939</strain>
    </source>
</reference>
<dbReference type="GO" id="GO:0016791">
    <property type="term" value="F:phosphatase activity"/>
    <property type="evidence" value="ECO:0007669"/>
    <property type="project" value="TreeGrafter"/>
</dbReference>
<dbReference type="Pfam" id="PF00328">
    <property type="entry name" value="His_Phos_2"/>
    <property type="match status" value="1"/>
</dbReference>
<dbReference type="PANTHER" id="PTHR11567">
    <property type="entry name" value="ACID PHOSPHATASE-RELATED"/>
    <property type="match status" value="1"/>
</dbReference>
<dbReference type="KEGG" id="trg:TRUGW13939_05357"/>
<evidence type="ECO:0000256" key="2">
    <source>
        <dbReference type="SAM" id="SignalP"/>
    </source>
</evidence>
<protein>
    <recommendedName>
        <fullName evidence="5">Histidine acid phosphatase</fullName>
    </recommendedName>
</protein>